<evidence type="ECO:0000313" key="1">
    <source>
        <dbReference type="EMBL" id="SHI25108.1"/>
    </source>
</evidence>
<reference evidence="2" key="1">
    <citation type="submission" date="2016-11" db="EMBL/GenBank/DDBJ databases">
        <authorList>
            <person name="Varghese N."/>
            <person name="Submissions S."/>
        </authorList>
    </citation>
    <scope>NUCLEOTIDE SEQUENCE [LARGE SCALE GENOMIC DNA]</scope>
    <source>
        <strain evidence="2">DSM 3071</strain>
    </source>
</reference>
<accession>A0A1M5ZLU7</accession>
<dbReference type="Proteomes" id="UP000184278">
    <property type="component" value="Unassembled WGS sequence"/>
</dbReference>
<keyword evidence="2" id="KW-1185">Reference proteome</keyword>
<gene>
    <name evidence="1" type="ORF">SAMN02745229_02399</name>
</gene>
<organism evidence="1 2">
    <name type="scientific">Butyrivibrio fibrisolvens DSM 3071</name>
    <dbReference type="NCBI Taxonomy" id="1121131"/>
    <lineage>
        <taxon>Bacteria</taxon>
        <taxon>Bacillati</taxon>
        <taxon>Bacillota</taxon>
        <taxon>Clostridia</taxon>
        <taxon>Lachnospirales</taxon>
        <taxon>Lachnospiraceae</taxon>
        <taxon>Butyrivibrio</taxon>
    </lineage>
</organism>
<protein>
    <submittedName>
        <fullName evidence="1">Uncharacterized protein</fullName>
    </submittedName>
</protein>
<sequence length="74" mass="8574">MGRSFDGTLFLNILFVEDYFNEKADSQISFLELLDKLDEELLKKMLSKKDVISFVLTNETDPEIAKWLGEELKA</sequence>
<dbReference type="RefSeq" id="WP_073388065.1">
    <property type="nucleotide sequence ID" value="NZ_FQXK01000020.1"/>
</dbReference>
<evidence type="ECO:0000313" key="2">
    <source>
        <dbReference type="Proteomes" id="UP000184278"/>
    </source>
</evidence>
<dbReference type="EMBL" id="FQXK01000020">
    <property type="protein sequence ID" value="SHI25108.1"/>
    <property type="molecule type" value="Genomic_DNA"/>
</dbReference>
<dbReference type="AlphaFoldDB" id="A0A1M5ZLU7"/>
<name>A0A1M5ZLU7_BUTFI</name>
<dbReference type="STRING" id="1121131.SAMN02745229_02399"/>
<proteinExistence type="predicted"/>
<dbReference type="GeneID" id="89510801"/>